<protein>
    <submittedName>
        <fullName evidence="3">Uncharacterized protein</fullName>
    </submittedName>
</protein>
<name>A0ABP0CP34_9PEZI</name>
<feature type="compositionally biased region" description="Basic and acidic residues" evidence="2">
    <location>
        <begin position="186"/>
        <end position="206"/>
    </location>
</feature>
<feature type="region of interest" description="Disordered" evidence="2">
    <location>
        <begin position="167"/>
        <end position="246"/>
    </location>
</feature>
<feature type="region of interest" description="Disordered" evidence="2">
    <location>
        <begin position="412"/>
        <end position="434"/>
    </location>
</feature>
<comment type="caution">
    <text evidence="3">The sequence shown here is derived from an EMBL/GenBank/DDBJ whole genome shotgun (WGS) entry which is preliminary data.</text>
</comment>
<feature type="region of interest" description="Disordered" evidence="2">
    <location>
        <begin position="1"/>
        <end position="79"/>
    </location>
</feature>
<accession>A0ABP0CP34</accession>
<keyword evidence="4" id="KW-1185">Reference proteome</keyword>
<reference evidence="3 4" key="1">
    <citation type="submission" date="2024-01" db="EMBL/GenBank/DDBJ databases">
        <authorList>
            <person name="Allen C."/>
            <person name="Tagirdzhanova G."/>
        </authorList>
    </citation>
    <scope>NUCLEOTIDE SEQUENCE [LARGE SCALE GENOMIC DNA]</scope>
</reference>
<dbReference type="EMBL" id="CAWUHB010000078">
    <property type="protein sequence ID" value="CAK7233845.1"/>
    <property type="molecule type" value="Genomic_DNA"/>
</dbReference>
<keyword evidence="1" id="KW-0175">Coiled coil</keyword>
<organism evidence="3 4">
    <name type="scientific">Sporothrix curviconia</name>
    <dbReference type="NCBI Taxonomy" id="1260050"/>
    <lineage>
        <taxon>Eukaryota</taxon>
        <taxon>Fungi</taxon>
        <taxon>Dikarya</taxon>
        <taxon>Ascomycota</taxon>
        <taxon>Pezizomycotina</taxon>
        <taxon>Sordariomycetes</taxon>
        <taxon>Sordariomycetidae</taxon>
        <taxon>Ophiostomatales</taxon>
        <taxon>Ophiostomataceae</taxon>
        <taxon>Sporothrix</taxon>
    </lineage>
</organism>
<proteinExistence type="predicted"/>
<gene>
    <name evidence="3" type="ORF">SCUCBS95973_008733</name>
</gene>
<evidence type="ECO:0000313" key="3">
    <source>
        <dbReference type="EMBL" id="CAK7233845.1"/>
    </source>
</evidence>
<dbReference type="Proteomes" id="UP001642405">
    <property type="component" value="Unassembled WGS sequence"/>
</dbReference>
<feature type="compositionally biased region" description="Low complexity" evidence="2">
    <location>
        <begin position="18"/>
        <end position="38"/>
    </location>
</feature>
<evidence type="ECO:0000256" key="1">
    <source>
        <dbReference type="SAM" id="Coils"/>
    </source>
</evidence>
<feature type="compositionally biased region" description="Basic and acidic residues" evidence="2">
    <location>
        <begin position="226"/>
        <end position="243"/>
    </location>
</feature>
<evidence type="ECO:0000256" key="2">
    <source>
        <dbReference type="SAM" id="MobiDB-lite"/>
    </source>
</evidence>
<sequence length="434" mass="48660">MPEDEDNAPPPPYQTRDTNSSGAGATATSAAALVAANAQLRGDANDDTPRIAPPSYEATHYDASGRSRNGPSGAVAAAGSLSRTAADEWNPFSSALPESSSTDCPHWLERGCKLTSGPRRCCSCLDKRPTRVDGRYPVYIDGRGERFGSTTRWAHYCSSCKEAEKKDQTQPLRLGSVNGVSNASTEEPHLEATLRRERRRQERQAEQQRLSRAKAKHAAEQTALQHRREREREEQQQRDKAEAQNRQQAFAIDLATLERDRETLQQDIQAMEAELVLKRARLQRLDTTYDLYKRRATPSPADNKGSAPGMTEKQALALAEHEANKRAEAVEEMKEKQRQARQDNGSWFGRVFGRGSAREREERRAEERRAAEMLERTCERHTNESFYVSDRAKADAKVAEWRNRQLYKAMMRAQGEGEGEGAGSGASWPKDEKK</sequence>
<feature type="coiled-coil region" evidence="1">
    <location>
        <begin position="316"/>
        <end position="384"/>
    </location>
</feature>
<evidence type="ECO:0000313" key="4">
    <source>
        <dbReference type="Proteomes" id="UP001642405"/>
    </source>
</evidence>